<feature type="transmembrane region" description="Helical" evidence="7">
    <location>
        <begin position="231"/>
        <end position="248"/>
    </location>
</feature>
<evidence type="ECO:0000256" key="3">
    <source>
        <dbReference type="ARBA" id="ARBA00022475"/>
    </source>
</evidence>
<dbReference type="GO" id="GO:0055085">
    <property type="term" value="P:transmembrane transport"/>
    <property type="evidence" value="ECO:0007669"/>
    <property type="project" value="InterPro"/>
</dbReference>
<dbReference type="CDD" id="cd06261">
    <property type="entry name" value="TM_PBP2"/>
    <property type="match status" value="1"/>
</dbReference>
<sequence length="299" mass="34422">MWIFSDLFSINAELGHKKYFIPVVMFVLFITAYFVISGIRQKENPQDKIAPTFSTMVEATRIVLFEPDRNGEYFLELNTKEIELPWNLQNYVLEYNIHFGGILFTDTLASGRRFIISLIVISFGILFGLHVGLLPYFEAIFYQFTVFFNKIPALVLLPIIFILFGLDELSKIALIVIGVLPAIVLDTYLRAKEIPREQIVKGFTIGATDFEIVYRIVLPQIFPKVLNTIRLNFLPMALLLIAGESLAASEGLGYRIFVLRRYIAMETIIPYAIWISILLFLADRFVTMIIRKSIWLDKE</sequence>
<keyword evidence="3" id="KW-1003">Cell membrane</keyword>
<feature type="transmembrane region" description="Helical" evidence="7">
    <location>
        <begin position="114"/>
        <end position="134"/>
    </location>
</feature>
<name>A0A1F8F4D2_9BACT</name>
<dbReference type="AlphaFoldDB" id="A0A1F8F4D2"/>
<comment type="similarity">
    <text evidence="7">Belongs to the binding-protein-dependent transport system permease family.</text>
</comment>
<dbReference type="EMBL" id="MGJN01000006">
    <property type="protein sequence ID" value="OGN07528.1"/>
    <property type="molecule type" value="Genomic_DNA"/>
</dbReference>
<feature type="transmembrane region" description="Helical" evidence="7">
    <location>
        <begin position="268"/>
        <end position="290"/>
    </location>
</feature>
<evidence type="ECO:0000256" key="4">
    <source>
        <dbReference type="ARBA" id="ARBA00022692"/>
    </source>
</evidence>
<keyword evidence="6 7" id="KW-0472">Membrane</keyword>
<dbReference type="PROSITE" id="PS50928">
    <property type="entry name" value="ABC_TM1"/>
    <property type="match status" value="1"/>
</dbReference>
<keyword evidence="5 7" id="KW-1133">Transmembrane helix</keyword>
<evidence type="ECO:0000259" key="8">
    <source>
        <dbReference type="PROSITE" id="PS50928"/>
    </source>
</evidence>
<evidence type="ECO:0000256" key="5">
    <source>
        <dbReference type="ARBA" id="ARBA00022989"/>
    </source>
</evidence>
<feature type="transmembrane region" description="Helical" evidence="7">
    <location>
        <begin position="20"/>
        <end position="39"/>
    </location>
</feature>
<dbReference type="PANTHER" id="PTHR30151:SF0">
    <property type="entry name" value="ABC TRANSPORTER PERMEASE PROTEIN MJ0413-RELATED"/>
    <property type="match status" value="1"/>
</dbReference>
<dbReference type="InterPro" id="IPR035906">
    <property type="entry name" value="MetI-like_sf"/>
</dbReference>
<comment type="subcellular location">
    <subcellularLocation>
        <location evidence="1 7">Cell membrane</location>
        <topology evidence="1 7">Multi-pass membrane protein</topology>
    </subcellularLocation>
</comment>
<dbReference type="SUPFAM" id="SSF161098">
    <property type="entry name" value="MetI-like"/>
    <property type="match status" value="1"/>
</dbReference>
<evidence type="ECO:0000256" key="7">
    <source>
        <dbReference type="RuleBase" id="RU363032"/>
    </source>
</evidence>
<feature type="transmembrane region" description="Helical" evidence="7">
    <location>
        <begin position="146"/>
        <end position="166"/>
    </location>
</feature>
<feature type="transmembrane region" description="Helical" evidence="7">
    <location>
        <begin position="172"/>
        <end position="189"/>
    </location>
</feature>
<dbReference type="Gene3D" id="1.10.3720.10">
    <property type="entry name" value="MetI-like"/>
    <property type="match status" value="1"/>
</dbReference>
<proteinExistence type="inferred from homology"/>
<gene>
    <name evidence="9" type="ORF">A3B86_04780</name>
</gene>
<dbReference type="InterPro" id="IPR000515">
    <property type="entry name" value="MetI-like"/>
</dbReference>
<evidence type="ECO:0000256" key="2">
    <source>
        <dbReference type="ARBA" id="ARBA00022448"/>
    </source>
</evidence>
<reference evidence="9 10" key="1">
    <citation type="journal article" date="2016" name="Nat. Commun.">
        <title>Thousands of microbial genomes shed light on interconnected biogeochemical processes in an aquifer system.</title>
        <authorList>
            <person name="Anantharaman K."/>
            <person name="Brown C.T."/>
            <person name="Hug L.A."/>
            <person name="Sharon I."/>
            <person name="Castelle C.J."/>
            <person name="Probst A.J."/>
            <person name="Thomas B.C."/>
            <person name="Singh A."/>
            <person name="Wilkins M.J."/>
            <person name="Karaoz U."/>
            <person name="Brodie E.L."/>
            <person name="Williams K.H."/>
            <person name="Hubbard S.S."/>
            <person name="Banfield J.F."/>
        </authorList>
    </citation>
    <scope>NUCLEOTIDE SEQUENCE [LARGE SCALE GENOMIC DNA]</scope>
</reference>
<dbReference type="GO" id="GO:0005886">
    <property type="term" value="C:plasma membrane"/>
    <property type="evidence" value="ECO:0007669"/>
    <property type="project" value="UniProtKB-SubCell"/>
</dbReference>
<dbReference type="Pfam" id="PF00528">
    <property type="entry name" value="BPD_transp_1"/>
    <property type="match status" value="1"/>
</dbReference>
<evidence type="ECO:0000313" key="10">
    <source>
        <dbReference type="Proteomes" id="UP000176834"/>
    </source>
</evidence>
<keyword evidence="4 7" id="KW-0812">Transmembrane</keyword>
<evidence type="ECO:0000313" key="9">
    <source>
        <dbReference type="EMBL" id="OGN07528.1"/>
    </source>
</evidence>
<evidence type="ECO:0000256" key="1">
    <source>
        <dbReference type="ARBA" id="ARBA00004651"/>
    </source>
</evidence>
<evidence type="ECO:0000256" key="6">
    <source>
        <dbReference type="ARBA" id="ARBA00023136"/>
    </source>
</evidence>
<dbReference type="Proteomes" id="UP000176834">
    <property type="component" value="Unassembled WGS sequence"/>
</dbReference>
<protein>
    <recommendedName>
        <fullName evidence="8">ABC transmembrane type-1 domain-containing protein</fullName>
    </recommendedName>
</protein>
<comment type="caution">
    <text evidence="9">The sequence shown here is derived from an EMBL/GenBank/DDBJ whole genome shotgun (WGS) entry which is preliminary data.</text>
</comment>
<organism evidence="9 10">
    <name type="scientific">Candidatus Yanofskybacteria bacterium RIFCSPHIGHO2_02_FULL_38_22b</name>
    <dbReference type="NCBI Taxonomy" id="1802673"/>
    <lineage>
        <taxon>Bacteria</taxon>
        <taxon>Candidatus Yanofskyibacteriota</taxon>
    </lineage>
</organism>
<accession>A0A1F8F4D2</accession>
<keyword evidence="2 7" id="KW-0813">Transport</keyword>
<feature type="domain" description="ABC transmembrane type-1" evidence="8">
    <location>
        <begin position="110"/>
        <end position="290"/>
    </location>
</feature>
<dbReference type="PANTHER" id="PTHR30151">
    <property type="entry name" value="ALKANE SULFONATE ABC TRANSPORTER-RELATED, MEMBRANE SUBUNIT"/>
    <property type="match status" value="1"/>
</dbReference>